<dbReference type="GO" id="GO:0032265">
    <property type="term" value="P:XMP salvage"/>
    <property type="evidence" value="ECO:0007669"/>
    <property type="project" value="UniProtKB-UniRule"/>
</dbReference>
<reference evidence="7 8" key="1">
    <citation type="submission" date="2020-12" db="EMBL/GenBank/DDBJ databases">
        <title>WGS of Thermoactinomyces spp.</title>
        <authorList>
            <person name="Cheng K."/>
        </authorList>
    </citation>
    <scope>NUCLEOTIDE SEQUENCE [LARGE SCALE GENOMIC DNA]</scope>
    <source>
        <strain evidence="8">CICC 10671\DSM 43846</strain>
    </source>
</reference>
<keyword evidence="2 5" id="KW-0328">Glycosyltransferase</keyword>
<dbReference type="GO" id="GO:0046110">
    <property type="term" value="P:xanthine metabolic process"/>
    <property type="evidence" value="ECO:0007669"/>
    <property type="project" value="UniProtKB-UniRule"/>
</dbReference>
<evidence type="ECO:0000256" key="2">
    <source>
        <dbReference type="ARBA" id="ARBA00022676"/>
    </source>
</evidence>
<keyword evidence="1 5" id="KW-0963">Cytoplasm</keyword>
<dbReference type="CDD" id="cd06223">
    <property type="entry name" value="PRTases_typeI"/>
    <property type="match status" value="1"/>
</dbReference>
<comment type="function">
    <text evidence="5">Converts the preformed base xanthine, a product of nucleic acid breakdown, to xanthosine 5'-monophosphate (XMP), so it can be reused for RNA or DNA synthesis.</text>
</comment>
<comment type="similarity">
    <text evidence="5">Belongs to the purine/pyrimidine phosphoribosyltransferase family. Xpt subfamily.</text>
</comment>
<dbReference type="NCBIfam" id="NF006671">
    <property type="entry name" value="PRK09219.1"/>
    <property type="match status" value="1"/>
</dbReference>
<evidence type="ECO:0000313" key="7">
    <source>
        <dbReference type="EMBL" id="MBH8595984.1"/>
    </source>
</evidence>
<evidence type="ECO:0000256" key="1">
    <source>
        <dbReference type="ARBA" id="ARBA00022490"/>
    </source>
</evidence>
<dbReference type="InterPro" id="IPR029057">
    <property type="entry name" value="PRTase-like"/>
</dbReference>
<dbReference type="InterPro" id="IPR010079">
    <property type="entry name" value="Xanthine_PRibTrfase"/>
</dbReference>
<dbReference type="SUPFAM" id="SSF53271">
    <property type="entry name" value="PRTase-like"/>
    <property type="match status" value="1"/>
</dbReference>
<dbReference type="PANTHER" id="PTHR43864">
    <property type="entry name" value="HYPOXANTHINE/GUANINE PHOSPHORIBOSYLTRANSFERASE"/>
    <property type="match status" value="1"/>
</dbReference>
<dbReference type="InterPro" id="IPR000836">
    <property type="entry name" value="PRTase_dom"/>
</dbReference>
<dbReference type="GO" id="GO:0000310">
    <property type="term" value="F:xanthine phosphoribosyltransferase activity"/>
    <property type="evidence" value="ECO:0007669"/>
    <property type="project" value="UniProtKB-UniRule"/>
</dbReference>
<proteinExistence type="inferred from homology"/>
<evidence type="ECO:0000256" key="4">
    <source>
        <dbReference type="ARBA" id="ARBA00022726"/>
    </source>
</evidence>
<feature type="binding site" evidence="5">
    <location>
        <position position="156"/>
    </location>
    <ligand>
        <name>xanthine</name>
        <dbReference type="ChEBI" id="CHEBI:17712"/>
    </ligand>
</feature>
<comment type="catalytic activity">
    <reaction evidence="5">
        <text>XMP + diphosphate = xanthine + 5-phospho-alpha-D-ribose 1-diphosphate</text>
        <dbReference type="Rhea" id="RHEA:10800"/>
        <dbReference type="ChEBI" id="CHEBI:17712"/>
        <dbReference type="ChEBI" id="CHEBI:33019"/>
        <dbReference type="ChEBI" id="CHEBI:57464"/>
        <dbReference type="ChEBI" id="CHEBI:58017"/>
        <dbReference type="EC" id="2.4.2.22"/>
    </reaction>
</comment>
<organism evidence="7 8">
    <name type="scientific">Thermoactinomyces intermedius</name>
    <dbReference type="NCBI Taxonomy" id="2024"/>
    <lineage>
        <taxon>Bacteria</taxon>
        <taxon>Bacillati</taxon>
        <taxon>Bacillota</taxon>
        <taxon>Bacilli</taxon>
        <taxon>Bacillales</taxon>
        <taxon>Thermoactinomycetaceae</taxon>
        <taxon>Thermoactinomyces</taxon>
    </lineage>
</organism>
<evidence type="ECO:0000313" key="8">
    <source>
        <dbReference type="Proteomes" id="UP000633619"/>
    </source>
</evidence>
<feature type="binding site" evidence="5">
    <location>
        <begin position="128"/>
        <end position="132"/>
    </location>
    <ligand>
        <name>5-phospho-alpha-D-ribose 1-diphosphate</name>
        <dbReference type="ChEBI" id="CHEBI:58017"/>
    </ligand>
</feature>
<evidence type="ECO:0000256" key="5">
    <source>
        <dbReference type="HAMAP-Rule" id="MF_01184"/>
    </source>
</evidence>
<dbReference type="GO" id="GO:0005737">
    <property type="term" value="C:cytoplasm"/>
    <property type="evidence" value="ECO:0007669"/>
    <property type="project" value="UniProtKB-SubCell"/>
</dbReference>
<feature type="binding site" evidence="5">
    <location>
        <position position="20"/>
    </location>
    <ligand>
        <name>xanthine</name>
        <dbReference type="ChEBI" id="CHEBI:17712"/>
    </ligand>
</feature>
<dbReference type="EMBL" id="JAECVW010000008">
    <property type="protein sequence ID" value="MBH8595984.1"/>
    <property type="molecule type" value="Genomic_DNA"/>
</dbReference>
<keyword evidence="3 5" id="KW-0808">Transferase</keyword>
<name>A0A8I1A709_THEIN</name>
<dbReference type="GO" id="GO:0006166">
    <property type="term" value="P:purine ribonucleoside salvage"/>
    <property type="evidence" value="ECO:0007669"/>
    <property type="project" value="UniProtKB-KW"/>
</dbReference>
<dbReference type="AlphaFoldDB" id="A0A8I1A709"/>
<comment type="pathway">
    <text evidence="5">Purine metabolism; XMP biosynthesis via salvage pathway; XMP from xanthine: step 1/1.</text>
</comment>
<evidence type="ECO:0000256" key="6">
    <source>
        <dbReference type="NCBIfam" id="TIGR01744"/>
    </source>
</evidence>
<comment type="subunit">
    <text evidence="5">Homodimer.</text>
</comment>
<protein>
    <recommendedName>
        <fullName evidence="5 6">Xanthine phosphoribosyltransferase</fullName>
        <shortName evidence="5">XPRTase</shortName>
        <ecNumber evidence="5 6">2.4.2.22</ecNumber>
    </recommendedName>
</protein>
<dbReference type="HAMAP" id="MF_01184">
    <property type="entry name" value="XPRTase"/>
    <property type="match status" value="1"/>
</dbReference>
<dbReference type="Gene3D" id="3.40.50.2020">
    <property type="match status" value="1"/>
</dbReference>
<sequence>MQKLKEYIVKEGLVLSDDILKVDAFLNHQIDPFLIREIGEEFARRFQDASVTKILTIESSGIAPAVMTGLALNVPVVFARKKKSLTLKDSYYEAKVYSYTKQETTSVVVSKKFLTPEDRVLVIDDFLANGQAAEGLIQVIRMAGARLTGLGAVIEKSFQPGGSNLRKQGIRVESLVKIVSLADGKVHFEEN</sequence>
<dbReference type="Proteomes" id="UP000633619">
    <property type="component" value="Unassembled WGS sequence"/>
</dbReference>
<keyword evidence="4 5" id="KW-0660">Purine salvage</keyword>
<keyword evidence="8" id="KW-1185">Reference proteome</keyword>
<dbReference type="EC" id="2.4.2.22" evidence="5 6"/>
<comment type="caution">
    <text evidence="7">The sequence shown here is derived from an EMBL/GenBank/DDBJ whole genome shotgun (WGS) entry which is preliminary data.</text>
</comment>
<dbReference type="NCBIfam" id="TIGR01744">
    <property type="entry name" value="XPRTase"/>
    <property type="match status" value="1"/>
</dbReference>
<dbReference type="RefSeq" id="WP_181732594.1">
    <property type="nucleotide sequence ID" value="NZ_JACEIR010000009.1"/>
</dbReference>
<dbReference type="InterPro" id="IPR050118">
    <property type="entry name" value="Pur/Pyrimidine_PRTase"/>
</dbReference>
<evidence type="ECO:0000256" key="3">
    <source>
        <dbReference type="ARBA" id="ARBA00022679"/>
    </source>
</evidence>
<accession>A0A8I1A709</accession>
<comment type="subcellular location">
    <subcellularLocation>
        <location evidence="5">Cytoplasm</location>
    </subcellularLocation>
</comment>
<dbReference type="UniPathway" id="UPA00602">
    <property type="reaction ID" value="UER00658"/>
</dbReference>
<gene>
    <name evidence="5" type="primary">xpt</name>
    <name evidence="7" type="ORF">I8U20_11655</name>
</gene>
<dbReference type="PANTHER" id="PTHR43864:SF1">
    <property type="entry name" value="XANTHINE PHOSPHORIBOSYLTRANSFERASE"/>
    <property type="match status" value="1"/>
</dbReference>
<feature type="binding site" evidence="5">
    <location>
        <position position="27"/>
    </location>
    <ligand>
        <name>xanthine</name>
        <dbReference type="ChEBI" id="CHEBI:17712"/>
    </ligand>
</feature>